<keyword evidence="5" id="KW-0073">Auxin biosynthesis</keyword>
<accession>A0A511X767</accession>
<proteinExistence type="inferred from homology"/>
<feature type="domain" description="Amine oxidase" evidence="7">
    <location>
        <begin position="59"/>
        <end position="517"/>
    </location>
</feature>
<comment type="pathway">
    <text evidence="1">Plant hormone metabolism; auxin biosynthesis.</text>
</comment>
<protein>
    <recommendedName>
        <fullName evidence="4">Tryptophan 2-monooxygenase</fullName>
        <ecNumber evidence="3">1.13.12.3</ecNumber>
    </recommendedName>
</protein>
<dbReference type="InterPro" id="IPR050281">
    <property type="entry name" value="Flavin_monoamine_oxidase"/>
</dbReference>
<dbReference type="GO" id="GO:0009063">
    <property type="term" value="P:amino acid catabolic process"/>
    <property type="evidence" value="ECO:0007669"/>
    <property type="project" value="TreeGrafter"/>
</dbReference>
<dbReference type="Gene3D" id="3.50.50.60">
    <property type="entry name" value="FAD/NAD(P)-binding domain"/>
    <property type="match status" value="1"/>
</dbReference>
<dbReference type="RefSeq" id="WP_026396873.1">
    <property type="nucleotide sequence ID" value="NZ_AUBI01000002.1"/>
</dbReference>
<sequence>MSGTTRRQILTSIGLMGGAAALYQAMTVLGHAAESRFTGPPNLQTHRKGQTVLVLGAGLAGMLAAYELRKAGYSVRILEYQARTGGRNWTLRGGDRVAEMGGAVQDVKFAAGNYINPGPWRVPYHHRALLHYCRAFGVSLEPFIQLNYNALVHSSDTFGGKPQRYRDVAADFTGNVAELLAKSIDSHTLDKELTQEDRARVREAMRGWGVLDGDMRYTSTLHLGSRRGWDQRPGGGPDGAPVPVSTSSLLDRHDLFAPPVWQALSYFMNYEMQTTMFQPVGGVDMIGKGFAAQVSDLFTMNARVTRIAQDDHGVSVSWTHTETGATAVEKADWCVCTIPLSILSQIDVQVSPAMRAAIGAVPYTSHIKMGLEFKRRFWEEDEGIYGGISFTSQEISQISYPSYGFHKPGPAVLLGAYTKNMAGLDIAGMTPAERIELGLKQGEVFHSQYRKEFSNGVAVAWSRMPGSLGCCAMWSEESRKQHYRNLTTMDGRVVLAGEHASYLGCWQEGALLSSLDAITQLNKRAQAN</sequence>
<dbReference type="PANTHER" id="PTHR10742:SF342">
    <property type="entry name" value="AMINE OXIDASE"/>
    <property type="match status" value="1"/>
</dbReference>
<gene>
    <name evidence="8" type="ORF">ANI02nite_06740</name>
</gene>
<reference evidence="8 9" key="1">
    <citation type="submission" date="2019-07" db="EMBL/GenBank/DDBJ databases">
        <title>Whole genome shotgun sequence of Acetobacter nitrogenifigens NBRC 105050.</title>
        <authorList>
            <person name="Hosoyama A."/>
            <person name="Uohara A."/>
            <person name="Ohji S."/>
            <person name="Ichikawa N."/>
        </authorList>
    </citation>
    <scope>NUCLEOTIDE SEQUENCE [LARGE SCALE GENOMIC DNA]</scope>
    <source>
        <strain evidence="8 9">NBRC 105050</strain>
    </source>
</reference>
<evidence type="ECO:0000256" key="2">
    <source>
        <dbReference type="ARBA" id="ARBA00005833"/>
    </source>
</evidence>
<evidence type="ECO:0000256" key="6">
    <source>
        <dbReference type="ARBA" id="ARBA00047321"/>
    </source>
</evidence>
<dbReference type="SUPFAM" id="SSF51905">
    <property type="entry name" value="FAD/NAD(P)-binding domain"/>
    <property type="match status" value="1"/>
</dbReference>
<dbReference type="GO" id="GO:0009851">
    <property type="term" value="P:auxin biosynthetic process"/>
    <property type="evidence" value="ECO:0007669"/>
    <property type="project" value="UniProtKB-KW"/>
</dbReference>
<dbReference type="PANTHER" id="PTHR10742">
    <property type="entry name" value="FLAVIN MONOAMINE OXIDASE"/>
    <property type="match status" value="1"/>
</dbReference>
<dbReference type="Gene3D" id="3.90.660.10">
    <property type="match status" value="1"/>
</dbReference>
<evidence type="ECO:0000256" key="5">
    <source>
        <dbReference type="ARBA" id="ARBA00023070"/>
    </source>
</evidence>
<name>A0A511X767_9PROT</name>
<dbReference type="AlphaFoldDB" id="A0A511X767"/>
<evidence type="ECO:0000256" key="4">
    <source>
        <dbReference type="ARBA" id="ARBA00017871"/>
    </source>
</evidence>
<dbReference type="Gene3D" id="1.20.1440.240">
    <property type="match status" value="1"/>
</dbReference>
<dbReference type="InterPro" id="IPR006311">
    <property type="entry name" value="TAT_signal"/>
</dbReference>
<evidence type="ECO:0000313" key="9">
    <source>
        <dbReference type="Proteomes" id="UP000321635"/>
    </source>
</evidence>
<comment type="caution">
    <text evidence="8">The sequence shown here is derived from an EMBL/GenBank/DDBJ whole genome shotgun (WGS) entry which is preliminary data.</text>
</comment>
<organism evidence="8 9">
    <name type="scientific">Acetobacter nitrogenifigens DSM 23921 = NBRC 105050</name>
    <dbReference type="NCBI Taxonomy" id="1120919"/>
    <lineage>
        <taxon>Bacteria</taxon>
        <taxon>Pseudomonadati</taxon>
        <taxon>Pseudomonadota</taxon>
        <taxon>Alphaproteobacteria</taxon>
        <taxon>Acetobacterales</taxon>
        <taxon>Acetobacteraceae</taxon>
        <taxon>Acetobacter</taxon>
    </lineage>
</organism>
<dbReference type="PROSITE" id="PS51318">
    <property type="entry name" value="TAT"/>
    <property type="match status" value="1"/>
</dbReference>
<evidence type="ECO:0000259" key="7">
    <source>
        <dbReference type="Pfam" id="PF01593"/>
    </source>
</evidence>
<evidence type="ECO:0000313" key="8">
    <source>
        <dbReference type="EMBL" id="GEN58790.1"/>
    </source>
</evidence>
<keyword evidence="9" id="KW-1185">Reference proteome</keyword>
<evidence type="ECO:0000256" key="1">
    <source>
        <dbReference type="ARBA" id="ARBA00004814"/>
    </source>
</evidence>
<dbReference type="GO" id="GO:0050361">
    <property type="term" value="F:tryptophan 2-monooxygenase activity"/>
    <property type="evidence" value="ECO:0007669"/>
    <property type="project" value="UniProtKB-EC"/>
</dbReference>
<dbReference type="InterPro" id="IPR036188">
    <property type="entry name" value="FAD/NAD-bd_sf"/>
</dbReference>
<dbReference type="SUPFAM" id="SSF54373">
    <property type="entry name" value="FAD-linked reductases, C-terminal domain"/>
    <property type="match status" value="1"/>
</dbReference>
<dbReference type="OrthoDB" id="337830at2"/>
<dbReference type="Pfam" id="PF01593">
    <property type="entry name" value="Amino_oxidase"/>
    <property type="match status" value="1"/>
</dbReference>
<comment type="catalytic activity">
    <reaction evidence="6">
        <text>L-tryptophan + O2 = indole-3-acetamide + CO2 + H2O</text>
        <dbReference type="Rhea" id="RHEA:16165"/>
        <dbReference type="ChEBI" id="CHEBI:15377"/>
        <dbReference type="ChEBI" id="CHEBI:15379"/>
        <dbReference type="ChEBI" id="CHEBI:16031"/>
        <dbReference type="ChEBI" id="CHEBI:16526"/>
        <dbReference type="ChEBI" id="CHEBI:57912"/>
        <dbReference type="EC" id="1.13.12.3"/>
    </reaction>
</comment>
<dbReference type="EC" id="1.13.12.3" evidence="3"/>
<dbReference type="Proteomes" id="UP000321635">
    <property type="component" value="Unassembled WGS sequence"/>
</dbReference>
<dbReference type="STRING" id="1120919.GCA_000429165_00693"/>
<evidence type="ECO:0000256" key="3">
    <source>
        <dbReference type="ARBA" id="ARBA00012535"/>
    </source>
</evidence>
<dbReference type="InterPro" id="IPR002937">
    <property type="entry name" value="Amino_oxidase"/>
</dbReference>
<comment type="similarity">
    <text evidence="2">Belongs to the tryptophan 2-monooxygenase family.</text>
</comment>
<dbReference type="GO" id="GO:0001716">
    <property type="term" value="F:L-amino-acid oxidase activity"/>
    <property type="evidence" value="ECO:0007669"/>
    <property type="project" value="TreeGrafter"/>
</dbReference>
<dbReference type="EMBL" id="BJYF01000003">
    <property type="protein sequence ID" value="GEN58790.1"/>
    <property type="molecule type" value="Genomic_DNA"/>
</dbReference>